<dbReference type="AlphaFoldDB" id="A0A2A5IHI3"/>
<dbReference type="Gene3D" id="2.10.109.10">
    <property type="entry name" value="Umud Fragment, subunit A"/>
    <property type="match status" value="1"/>
</dbReference>
<evidence type="ECO:0000313" key="2">
    <source>
        <dbReference type="EMBL" id="PCK16854.1"/>
    </source>
</evidence>
<gene>
    <name evidence="2" type="ORF">CEY02_20210</name>
</gene>
<evidence type="ECO:0000259" key="1">
    <source>
        <dbReference type="Pfam" id="PF00717"/>
    </source>
</evidence>
<accession>A0A2A5IHI3</accession>
<proteinExistence type="predicted"/>
<dbReference type="InterPro" id="IPR015927">
    <property type="entry name" value="Peptidase_S24_S26A/B/C"/>
</dbReference>
<dbReference type="Proteomes" id="UP000228754">
    <property type="component" value="Unassembled WGS sequence"/>
</dbReference>
<dbReference type="Pfam" id="PF00717">
    <property type="entry name" value="Peptidase_S24"/>
    <property type="match status" value="1"/>
</dbReference>
<sequence length="63" mass="6778">MFDVPDIDAPALEIPLFLSPAACGFPSPAQDYVEQTIDLNQLCIAHPAATYFVRAAGDSMVDH</sequence>
<dbReference type="SUPFAM" id="SSF51306">
    <property type="entry name" value="LexA/Signal peptidase"/>
    <property type="match status" value="1"/>
</dbReference>
<protein>
    <submittedName>
        <fullName evidence="2">UV protection and mutation protein</fullName>
    </submittedName>
</protein>
<reference evidence="2 3" key="1">
    <citation type="submission" date="2017-06" db="EMBL/GenBank/DDBJ databases">
        <title>Draft Genome Sequence of Bacillus sp Strain 36R Isolated from saline sediment at Atanasia, Sonora, Mexico.</title>
        <authorList>
            <person name="Sanchez Diaz R."/>
            <person name="Quiroz Macias M.E."/>
            <person name="Ibarra Gamez J.C."/>
            <person name="Enciso Ibarra J."/>
            <person name="Gomez Gil B."/>
            <person name="Galaviz Silva L."/>
        </authorList>
    </citation>
    <scope>NUCLEOTIDE SEQUENCE [LARGE SCALE GENOMIC DNA]</scope>
    <source>
        <strain evidence="2 3">36R_ATNSAL</strain>
    </source>
</reference>
<feature type="non-terminal residue" evidence="2">
    <location>
        <position position="63"/>
    </location>
</feature>
<dbReference type="EMBL" id="NKHG01000173">
    <property type="protein sequence ID" value="PCK16854.1"/>
    <property type="molecule type" value="Genomic_DNA"/>
</dbReference>
<organism evidence="2 3">
    <name type="scientific">Bacillus pumilus</name>
    <name type="common">Bacillus mesentericus</name>
    <dbReference type="NCBI Taxonomy" id="1408"/>
    <lineage>
        <taxon>Bacteria</taxon>
        <taxon>Bacillati</taxon>
        <taxon>Bacillota</taxon>
        <taxon>Bacilli</taxon>
        <taxon>Bacillales</taxon>
        <taxon>Bacillaceae</taxon>
        <taxon>Bacillus</taxon>
    </lineage>
</organism>
<feature type="domain" description="Peptidase S24/S26A/S26B/S26C" evidence="1">
    <location>
        <begin position="16"/>
        <end position="61"/>
    </location>
</feature>
<dbReference type="InterPro" id="IPR036286">
    <property type="entry name" value="LexA/Signal_pep-like_sf"/>
</dbReference>
<evidence type="ECO:0000313" key="3">
    <source>
        <dbReference type="Proteomes" id="UP000228754"/>
    </source>
</evidence>
<name>A0A2A5IHI3_BACPU</name>
<comment type="caution">
    <text evidence="2">The sequence shown here is derived from an EMBL/GenBank/DDBJ whole genome shotgun (WGS) entry which is preliminary data.</text>
</comment>